<proteinExistence type="predicted"/>
<dbReference type="EMBL" id="JAMQOQ010000001">
    <property type="protein sequence ID" value="MDS0292653.1"/>
    <property type="molecule type" value="Genomic_DNA"/>
</dbReference>
<reference evidence="2 3" key="1">
    <citation type="submission" date="2022-06" db="EMBL/GenBank/DDBJ databases">
        <title>Halogeometricum sp. a new haloarchaeum isolate from saline soil.</title>
        <authorList>
            <person name="Strakova D."/>
            <person name="Galisteo C."/>
            <person name="Sanchez-Porro C."/>
            <person name="Ventosa A."/>
        </authorList>
    </citation>
    <scope>NUCLEOTIDE SEQUENCE [LARGE SCALE GENOMIC DNA]</scope>
    <source>
        <strain evidence="3">S3BR25-2</strain>
    </source>
</reference>
<dbReference type="Proteomes" id="UP001254813">
    <property type="component" value="Unassembled WGS sequence"/>
</dbReference>
<keyword evidence="1" id="KW-0472">Membrane</keyword>
<feature type="transmembrane region" description="Helical" evidence="1">
    <location>
        <begin position="34"/>
        <end position="54"/>
    </location>
</feature>
<comment type="caution">
    <text evidence="2">The sequence shown here is derived from an EMBL/GenBank/DDBJ whole genome shotgun (WGS) entry which is preliminary data.</text>
</comment>
<dbReference type="RefSeq" id="WP_310926500.1">
    <property type="nucleotide sequence ID" value="NZ_JAMQOQ010000001.1"/>
</dbReference>
<organism evidence="2 3">
    <name type="scientific">Halogeometricum luteum</name>
    <dbReference type="NCBI Taxonomy" id="2950537"/>
    <lineage>
        <taxon>Archaea</taxon>
        <taxon>Methanobacteriati</taxon>
        <taxon>Methanobacteriota</taxon>
        <taxon>Stenosarchaea group</taxon>
        <taxon>Halobacteria</taxon>
        <taxon>Halobacteriales</taxon>
        <taxon>Haloferacaceae</taxon>
        <taxon>Halogeometricum</taxon>
    </lineage>
</organism>
<gene>
    <name evidence="2" type="ORF">NDI79_00555</name>
</gene>
<accession>A0ABU2FVT8</accession>
<name>A0ABU2FVT8_9EURY</name>
<evidence type="ECO:0000313" key="2">
    <source>
        <dbReference type="EMBL" id="MDS0292653.1"/>
    </source>
</evidence>
<keyword evidence="1" id="KW-1133">Transmembrane helix</keyword>
<feature type="transmembrane region" description="Helical" evidence="1">
    <location>
        <begin position="6"/>
        <end position="27"/>
    </location>
</feature>
<evidence type="ECO:0000256" key="1">
    <source>
        <dbReference type="SAM" id="Phobius"/>
    </source>
</evidence>
<keyword evidence="1" id="KW-0812">Transmembrane</keyword>
<evidence type="ECO:0000313" key="3">
    <source>
        <dbReference type="Proteomes" id="UP001254813"/>
    </source>
</evidence>
<keyword evidence="3" id="KW-1185">Reference proteome</keyword>
<protein>
    <submittedName>
        <fullName evidence="2">Uncharacterized protein</fullName>
    </submittedName>
</protein>
<sequence>MDAELFALGAATAALVVGLSALLYGEYAGMTTTLVPVGGVVALTGVGVLTAHVARLPDPEESDETGH</sequence>